<accession>A0A401GG35</accession>
<dbReference type="Proteomes" id="UP000287166">
    <property type="component" value="Unassembled WGS sequence"/>
</dbReference>
<protein>
    <submittedName>
        <fullName evidence="1">Uncharacterized protein</fullName>
    </submittedName>
</protein>
<dbReference type="RefSeq" id="XP_027611998.1">
    <property type="nucleotide sequence ID" value="XM_027756197.1"/>
</dbReference>
<dbReference type="EMBL" id="BFAD01000003">
    <property type="protein sequence ID" value="GBE81085.1"/>
    <property type="molecule type" value="Genomic_DNA"/>
</dbReference>
<evidence type="ECO:0000313" key="2">
    <source>
        <dbReference type="Proteomes" id="UP000287166"/>
    </source>
</evidence>
<gene>
    <name evidence="1" type="ORF">SCP_0308100</name>
</gene>
<organism evidence="1 2">
    <name type="scientific">Sparassis crispa</name>
    <dbReference type="NCBI Taxonomy" id="139825"/>
    <lineage>
        <taxon>Eukaryota</taxon>
        <taxon>Fungi</taxon>
        <taxon>Dikarya</taxon>
        <taxon>Basidiomycota</taxon>
        <taxon>Agaricomycotina</taxon>
        <taxon>Agaricomycetes</taxon>
        <taxon>Polyporales</taxon>
        <taxon>Sparassidaceae</taxon>
        <taxon>Sparassis</taxon>
    </lineage>
</organism>
<dbReference type="OrthoDB" id="3197787at2759"/>
<reference evidence="1 2" key="1">
    <citation type="journal article" date="2018" name="Sci. Rep.">
        <title>Genome sequence of the cauliflower mushroom Sparassis crispa (Hanabiratake) and its association with beneficial usage.</title>
        <authorList>
            <person name="Kiyama R."/>
            <person name="Furutani Y."/>
            <person name="Kawaguchi K."/>
            <person name="Nakanishi T."/>
        </authorList>
    </citation>
    <scope>NUCLEOTIDE SEQUENCE [LARGE SCALE GENOMIC DNA]</scope>
</reference>
<dbReference type="GeneID" id="38778002"/>
<proteinExistence type="predicted"/>
<dbReference type="AlphaFoldDB" id="A0A401GG35"/>
<evidence type="ECO:0000313" key="1">
    <source>
        <dbReference type="EMBL" id="GBE81085.1"/>
    </source>
</evidence>
<sequence length="231" mass="26386">MLAVSAGLGHYFIDLFRPSQVRGAFSAQQWQSPNSSGPQDIWRRYFSSPVNTPKPREIGVNPSELVGKVLKHVQRSRNHPSVTLHFTDNTVYQILVDGYNPVHRGLPKDLEMDSGLEPILNPADGRCDVNLTLTNATVITMVDKAFQLGERESQWDQQHSALALRFAEDNQWHCVWATLMDWERDESGESRCVFRSYHDVYVNTFQPSVRKGAGVYKSFWRGIRKLNRKPA</sequence>
<name>A0A401GG35_9APHY</name>
<keyword evidence="2" id="KW-1185">Reference proteome</keyword>
<comment type="caution">
    <text evidence="1">The sequence shown here is derived from an EMBL/GenBank/DDBJ whole genome shotgun (WGS) entry which is preliminary data.</text>
</comment>
<dbReference type="InParanoid" id="A0A401GG35"/>